<reference evidence="1" key="1">
    <citation type="submission" date="2012-10" db="EMBL/GenBank/DDBJ databases">
        <authorList>
            <person name="Harkins D.M."/>
            <person name="Durkin A.S."/>
            <person name="Brinkac L.M."/>
            <person name="Haft D.H."/>
            <person name="Selengut J.D."/>
            <person name="Sanka R."/>
            <person name="DePew J."/>
            <person name="Purushe J."/>
            <person name="Matthias M.A."/>
            <person name="Vinetz J.M."/>
            <person name="Sutton G.G."/>
            <person name="Nierman W.C."/>
            <person name="Fouts D.E."/>
        </authorList>
    </citation>
    <scope>NUCLEOTIDE SEQUENCE [LARGE SCALE GENOMIC DNA]</scope>
    <source>
        <strain evidence="1">MOR084</strain>
    </source>
</reference>
<comment type="caution">
    <text evidence="1">The sequence shown here is derived from an EMBL/GenBank/DDBJ whole genome shotgun (WGS) entry which is preliminary data.</text>
</comment>
<dbReference type="EMBL" id="AHON02000050">
    <property type="protein sequence ID" value="EKO33566.1"/>
    <property type="molecule type" value="Genomic_DNA"/>
</dbReference>
<dbReference type="Proteomes" id="UP000006329">
    <property type="component" value="Unassembled WGS sequence"/>
</dbReference>
<evidence type="ECO:0000313" key="2">
    <source>
        <dbReference type="Proteomes" id="UP000006329"/>
    </source>
</evidence>
<proteinExistence type="predicted"/>
<dbReference type="AlphaFoldDB" id="A0A0E2BF59"/>
<evidence type="ECO:0000313" key="1">
    <source>
        <dbReference type="EMBL" id="EKO33566.1"/>
    </source>
</evidence>
<accession>A0A0E2BF59</accession>
<gene>
    <name evidence="1" type="ORF">LEP1GSC179_1936</name>
</gene>
<name>A0A0E2BF59_9LEPT</name>
<organism evidence="1 2">
    <name type="scientific">Leptospira santarosai str. MOR084</name>
    <dbReference type="NCBI Taxonomy" id="1049984"/>
    <lineage>
        <taxon>Bacteria</taxon>
        <taxon>Pseudomonadati</taxon>
        <taxon>Spirochaetota</taxon>
        <taxon>Spirochaetia</taxon>
        <taxon>Leptospirales</taxon>
        <taxon>Leptospiraceae</taxon>
        <taxon>Leptospira</taxon>
    </lineage>
</organism>
<protein>
    <submittedName>
        <fullName evidence="1">Uncharacterized protein</fullName>
    </submittedName>
</protein>
<sequence length="83" mass="9810">MKNAFCTLRFSVIKNPNAVYFHLIGTPHIAGLLNIMLTWQIRVAYYYNTKTFCIEFQKLRDEKLKPLRAQSKIYFSFVIESTN</sequence>
<keyword evidence="2" id="KW-1185">Reference proteome</keyword>